<dbReference type="EMBL" id="JAMSHJ010000003">
    <property type="protein sequence ID" value="KAI5423852.1"/>
    <property type="molecule type" value="Genomic_DNA"/>
</dbReference>
<sequence>MSDTSLTPNVTGNINLKKVKMFDHISQLPDCILSYILTKLSMKDLLKTSILSKRWCNLWALRRDLYFDIFNVFENNEEELLQKRNSKKFIEQFSQDCLKLTSLDYNGHDLANLNFNTPMLNNFHLAVSYSQHLIAFRLFATLPKLEILQLDIYSTVSTSLKITQRLEHLKQLNLILMRPFDFLQKLEFGLSGILTILQASPLLQKLSVMKDARDLEAFSHDEVKVIELRGCVGNWYEIEFAMNVMKYANKLERIVLTPYWRDDIDESLDWNFNPAWFQNGRQRIAEKLQNEEVVGREKLVLI</sequence>
<feature type="domain" description="F-box" evidence="1">
    <location>
        <begin position="22"/>
        <end position="69"/>
    </location>
</feature>
<evidence type="ECO:0000313" key="2">
    <source>
        <dbReference type="EMBL" id="KAI5423852.1"/>
    </source>
</evidence>
<proteinExistence type="predicted"/>
<dbReference type="AlphaFoldDB" id="A0A9D4XNY3"/>
<evidence type="ECO:0000313" key="3">
    <source>
        <dbReference type="Proteomes" id="UP001058974"/>
    </source>
</evidence>
<name>A0A9D4XNY3_PEA</name>
<dbReference type="SUPFAM" id="SSF81383">
    <property type="entry name" value="F-box domain"/>
    <property type="match status" value="1"/>
</dbReference>
<dbReference type="SMART" id="SM00256">
    <property type="entry name" value="FBOX"/>
    <property type="match status" value="1"/>
</dbReference>
<dbReference type="Proteomes" id="UP001058974">
    <property type="component" value="Chromosome 3"/>
</dbReference>
<dbReference type="Pfam" id="PF00646">
    <property type="entry name" value="F-box"/>
    <property type="match status" value="1"/>
</dbReference>
<comment type="caution">
    <text evidence="2">The sequence shown here is derived from an EMBL/GenBank/DDBJ whole genome shotgun (WGS) entry which is preliminary data.</text>
</comment>
<reference evidence="2 3" key="1">
    <citation type="journal article" date="2022" name="Nat. Genet.">
        <title>Improved pea reference genome and pan-genome highlight genomic features and evolutionary characteristics.</title>
        <authorList>
            <person name="Yang T."/>
            <person name="Liu R."/>
            <person name="Luo Y."/>
            <person name="Hu S."/>
            <person name="Wang D."/>
            <person name="Wang C."/>
            <person name="Pandey M.K."/>
            <person name="Ge S."/>
            <person name="Xu Q."/>
            <person name="Li N."/>
            <person name="Li G."/>
            <person name="Huang Y."/>
            <person name="Saxena R.K."/>
            <person name="Ji Y."/>
            <person name="Li M."/>
            <person name="Yan X."/>
            <person name="He Y."/>
            <person name="Liu Y."/>
            <person name="Wang X."/>
            <person name="Xiang C."/>
            <person name="Varshney R.K."/>
            <person name="Ding H."/>
            <person name="Gao S."/>
            <person name="Zong X."/>
        </authorList>
    </citation>
    <scope>NUCLEOTIDE SEQUENCE [LARGE SCALE GENOMIC DNA]</scope>
    <source>
        <strain evidence="2 3">cv. Zhongwan 6</strain>
    </source>
</reference>
<accession>A0A9D4XNY3</accession>
<dbReference type="InterPro" id="IPR036047">
    <property type="entry name" value="F-box-like_dom_sf"/>
</dbReference>
<dbReference type="CDD" id="cd22160">
    <property type="entry name" value="F-box_AtFBL13-like"/>
    <property type="match status" value="1"/>
</dbReference>
<dbReference type="PANTHER" id="PTHR34145:SF28">
    <property type="entry name" value="F-BOX DOMAIN-CONTAINING PROTEIN"/>
    <property type="match status" value="1"/>
</dbReference>
<protein>
    <recommendedName>
        <fullName evidence="1">F-box domain-containing protein</fullName>
    </recommendedName>
</protein>
<dbReference type="Gene3D" id="1.20.1280.50">
    <property type="match status" value="1"/>
</dbReference>
<keyword evidence="3" id="KW-1185">Reference proteome</keyword>
<dbReference type="InterPro" id="IPR001810">
    <property type="entry name" value="F-box_dom"/>
</dbReference>
<dbReference type="InterPro" id="IPR053772">
    <property type="entry name" value="At1g61320/At1g61330-like"/>
</dbReference>
<dbReference type="PANTHER" id="PTHR34145">
    <property type="entry name" value="OS02G0105600 PROTEIN"/>
    <property type="match status" value="1"/>
</dbReference>
<organism evidence="2 3">
    <name type="scientific">Pisum sativum</name>
    <name type="common">Garden pea</name>
    <name type="synonym">Lathyrus oleraceus</name>
    <dbReference type="NCBI Taxonomy" id="3888"/>
    <lineage>
        <taxon>Eukaryota</taxon>
        <taxon>Viridiplantae</taxon>
        <taxon>Streptophyta</taxon>
        <taxon>Embryophyta</taxon>
        <taxon>Tracheophyta</taxon>
        <taxon>Spermatophyta</taxon>
        <taxon>Magnoliopsida</taxon>
        <taxon>eudicotyledons</taxon>
        <taxon>Gunneridae</taxon>
        <taxon>Pentapetalae</taxon>
        <taxon>rosids</taxon>
        <taxon>fabids</taxon>
        <taxon>Fabales</taxon>
        <taxon>Fabaceae</taxon>
        <taxon>Papilionoideae</taxon>
        <taxon>50 kb inversion clade</taxon>
        <taxon>NPAAA clade</taxon>
        <taxon>Hologalegina</taxon>
        <taxon>IRL clade</taxon>
        <taxon>Fabeae</taxon>
        <taxon>Lathyrus</taxon>
    </lineage>
</organism>
<gene>
    <name evidence="2" type="ORF">KIW84_030176</name>
</gene>
<dbReference type="Gramene" id="Psat03G0017600-T1">
    <property type="protein sequence ID" value="KAI5423852.1"/>
    <property type="gene ID" value="KIW84_030176"/>
</dbReference>
<dbReference type="InterPro" id="IPR053781">
    <property type="entry name" value="F-box_AtFBL13-like"/>
</dbReference>
<evidence type="ECO:0000259" key="1">
    <source>
        <dbReference type="PROSITE" id="PS50181"/>
    </source>
</evidence>
<dbReference type="PROSITE" id="PS50181">
    <property type="entry name" value="FBOX"/>
    <property type="match status" value="1"/>
</dbReference>